<dbReference type="InterPro" id="IPR027417">
    <property type="entry name" value="P-loop_NTPase"/>
</dbReference>
<dbReference type="Gene3D" id="3.40.50.300">
    <property type="entry name" value="P-loop containing nucleotide triphosphate hydrolases"/>
    <property type="match status" value="1"/>
</dbReference>
<dbReference type="InterPro" id="IPR000863">
    <property type="entry name" value="Sulfotransferase_dom"/>
</dbReference>
<feature type="compositionally biased region" description="Basic and acidic residues" evidence="3">
    <location>
        <begin position="183"/>
        <end position="195"/>
    </location>
</feature>
<dbReference type="InterPro" id="IPR037359">
    <property type="entry name" value="NST/OST"/>
</dbReference>
<dbReference type="AlphaFoldDB" id="A0A1H2ANK0"/>
<sequence length="248" mass="28395">MKAGAAALHRQLRSHPDVFMPELTEPNFFVTEKNWTRGFDWYRSLFAGAPEGALLGEASTNYSKGAIFGGVPERLHSYVPDLKIIYLLRDPIQRIRSHYDHAAERGREKRSPESAITRRSTYLRTSLYGAELQRYLEWFPSEQILVLLTEDLRDDPEPLLVRVQEFLDLPRYSFPAKDSSPPRGDRTARDGDPPRVWDRLLKKPVEADALTIPAPALDRIRGDLAADRELLQRLVGIDLTGWQSLERC</sequence>
<evidence type="ECO:0000256" key="1">
    <source>
        <dbReference type="ARBA" id="ARBA00022679"/>
    </source>
</evidence>
<dbReference type="PANTHER" id="PTHR10605">
    <property type="entry name" value="HEPARAN SULFATE SULFOTRANSFERASE"/>
    <property type="match status" value="1"/>
</dbReference>
<dbReference type="Pfam" id="PF00685">
    <property type="entry name" value="Sulfotransfer_1"/>
    <property type="match status" value="1"/>
</dbReference>
<evidence type="ECO:0000256" key="2">
    <source>
        <dbReference type="ARBA" id="ARBA00023180"/>
    </source>
</evidence>
<keyword evidence="6" id="KW-1185">Reference proteome</keyword>
<dbReference type="EMBL" id="LT629772">
    <property type="protein sequence ID" value="SDT47407.1"/>
    <property type="molecule type" value="Genomic_DNA"/>
</dbReference>
<dbReference type="Proteomes" id="UP000199103">
    <property type="component" value="Chromosome I"/>
</dbReference>
<dbReference type="GO" id="GO:0008146">
    <property type="term" value="F:sulfotransferase activity"/>
    <property type="evidence" value="ECO:0007669"/>
    <property type="project" value="InterPro"/>
</dbReference>
<keyword evidence="2" id="KW-0325">Glycoprotein</keyword>
<evidence type="ECO:0000313" key="6">
    <source>
        <dbReference type="Proteomes" id="UP000199103"/>
    </source>
</evidence>
<feature type="region of interest" description="Disordered" evidence="3">
    <location>
        <begin position="174"/>
        <end position="195"/>
    </location>
</feature>
<reference evidence="5 6" key="1">
    <citation type="submission" date="2016-10" db="EMBL/GenBank/DDBJ databases">
        <authorList>
            <person name="de Groot N.N."/>
        </authorList>
    </citation>
    <scope>NUCLEOTIDE SEQUENCE [LARGE SCALE GENOMIC DNA]</scope>
    <source>
        <strain evidence="5 6">DSM 21800</strain>
    </source>
</reference>
<feature type="domain" description="Sulfotransferase" evidence="4">
    <location>
        <begin position="2"/>
        <end position="170"/>
    </location>
</feature>
<keyword evidence="1 5" id="KW-0808">Transferase</keyword>
<gene>
    <name evidence="5" type="ORF">SAMN04489812_6084</name>
</gene>
<dbReference type="STRING" id="630515.SAMN04489812_6084"/>
<dbReference type="SUPFAM" id="SSF52540">
    <property type="entry name" value="P-loop containing nucleoside triphosphate hydrolases"/>
    <property type="match status" value="1"/>
</dbReference>
<proteinExistence type="predicted"/>
<protein>
    <submittedName>
        <fullName evidence="5">Sulfotransferase domain-containing protein</fullName>
    </submittedName>
</protein>
<evidence type="ECO:0000313" key="5">
    <source>
        <dbReference type="EMBL" id="SDT47407.1"/>
    </source>
</evidence>
<dbReference type="OrthoDB" id="4508169at2"/>
<dbReference type="PANTHER" id="PTHR10605:SF56">
    <property type="entry name" value="BIFUNCTIONAL HEPARAN SULFATE N-DEACETYLASE_N-SULFOTRANSFERASE"/>
    <property type="match status" value="1"/>
</dbReference>
<evidence type="ECO:0000259" key="4">
    <source>
        <dbReference type="Pfam" id="PF00685"/>
    </source>
</evidence>
<organism evidence="5 6">
    <name type="scientific">Microlunatus soli</name>
    <dbReference type="NCBI Taxonomy" id="630515"/>
    <lineage>
        <taxon>Bacteria</taxon>
        <taxon>Bacillati</taxon>
        <taxon>Actinomycetota</taxon>
        <taxon>Actinomycetes</taxon>
        <taxon>Propionibacteriales</taxon>
        <taxon>Propionibacteriaceae</taxon>
        <taxon>Microlunatus</taxon>
    </lineage>
</organism>
<accession>A0A1H2ANK0</accession>
<evidence type="ECO:0000256" key="3">
    <source>
        <dbReference type="SAM" id="MobiDB-lite"/>
    </source>
</evidence>
<name>A0A1H2ANK0_9ACTN</name>